<sequence length="404" mass="41057">MLPPRSFLAGATAVLALASSANAKCGSSSSSSSSTSTAPAIPPSTPTSTTLVQLPTYTPPASAQVKAAEGCGAGTPDATVTGSGGSYVATVGSSEVYSGSDYYAAITTALEGLSSGQRLSVIASGSIGDGIIHIDSGITFEGCGTIDVGYAAGHGAIESLNTENAAIPYLTLTGAPYFGLRFYGVTGLSLGQITMNLSGGLGIRFERDEAANRDVSMDVISVTGAGSHAVETWNIDGLTINSVIARDVGECGLLLQTTTNAHVGTVDGDNVAAGTGYATFRMANRNGRLADGSYETNVIVENVISRGGGRGIFCVSESGGVEIQNIDLSDNENNAILIENCYGVSILGGTVNGGGEVRISARDEFENTRDVSISLEVNDNSVRESPCGENITWDISGNASLDVC</sequence>
<comment type="subcellular location">
    <subcellularLocation>
        <location evidence="1">Secreted</location>
    </subcellularLocation>
</comment>
<dbReference type="InterPro" id="IPR012334">
    <property type="entry name" value="Pectin_lyas_fold"/>
</dbReference>
<feature type="signal peptide" evidence="5">
    <location>
        <begin position="1"/>
        <end position="23"/>
    </location>
</feature>
<evidence type="ECO:0000313" key="6">
    <source>
        <dbReference type="EMBL" id="KAL2855638.1"/>
    </source>
</evidence>
<evidence type="ECO:0000313" key="7">
    <source>
        <dbReference type="Proteomes" id="UP001610444"/>
    </source>
</evidence>
<evidence type="ECO:0000256" key="1">
    <source>
        <dbReference type="ARBA" id="ARBA00004613"/>
    </source>
</evidence>
<dbReference type="InterPro" id="IPR011050">
    <property type="entry name" value="Pectin_lyase_fold/virulence"/>
</dbReference>
<dbReference type="RefSeq" id="XP_070902045.1">
    <property type="nucleotide sequence ID" value="XM_071044837.1"/>
</dbReference>
<organism evidence="6 7">
    <name type="scientific">Aspergillus pseudodeflectus</name>
    <dbReference type="NCBI Taxonomy" id="176178"/>
    <lineage>
        <taxon>Eukaryota</taxon>
        <taxon>Fungi</taxon>
        <taxon>Dikarya</taxon>
        <taxon>Ascomycota</taxon>
        <taxon>Pezizomycotina</taxon>
        <taxon>Eurotiomycetes</taxon>
        <taxon>Eurotiomycetidae</taxon>
        <taxon>Eurotiales</taxon>
        <taxon>Aspergillaceae</taxon>
        <taxon>Aspergillus</taxon>
        <taxon>Aspergillus subgen. Nidulantes</taxon>
    </lineage>
</organism>
<dbReference type="Proteomes" id="UP001610444">
    <property type="component" value="Unassembled WGS sequence"/>
</dbReference>
<protein>
    <submittedName>
        <fullName evidence="6">Uncharacterized protein</fullName>
    </submittedName>
</protein>
<evidence type="ECO:0000256" key="2">
    <source>
        <dbReference type="ARBA" id="ARBA00022525"/>
    </source>
</evidence>
<evidence type="ECO:0000256" key="3">
    <source>
        <dbReference type="ARBA" id="ARBA00022729"/>
    </source>
</evidence>
<dbReference type="GeneID" id="98160001"/>
<keyword evidence="7" id="KW-1185">Reference proteome</keyword>
<evidence type="ECO:0000256" key="5">
    <source>
        <dbReference type="SAM" id="SignalP"/>
    </source>
</evidence>
<name>A0ABR4KTM8_9EURO</name>
<comment type="caution">
    <text evidence="6">The sequence shown here is derived from an EMBL/GenBank/DDBJ whole genome shotgun (WGS) entry which is preliminary data.</text>
</comment>
<dbReference type="Gene3D" id="2.160.20.10">
    <property type="entry name" value="Single-stranded right-handed beta-helix, Pectin lyase-like"/>
    <property type="match status" value="1"/>
</dbReference>
<feature type="compositionally biased region" description="Low complexity" evidence="4">
    <location>
        <begin position="28"/>
        <end position="39"/>
    </location>
</feature>
<accession>A0ABR4KTM8</accession>
<keyword evidence="3 5" id="KW-0732">Signal</keyword>
<keyword evidence="2" id="KW-0964">Secreted</keyword>
<feature type="chain" id="PRO_5047326953" evidence="5">
    <location>
        <begin position="24"/>
        <end position="404"/>
    </location>
</feature>
<reference evidence="6 7" key="1">
    <citation type="submission" date="2024-07" db="EMBL/GenBank/DDBJ databases">
        <title>Section-level genome sequencing and comparative genomics of Aspergillus sections Usti and Cavernicolus.</title>
        <authorList>
            <consortium name="Lawrence Berkeley National Laboratory"/>
            <person name="Nybo J.L."/>
            <person name="Vesth T.C."/>
            <person name="Theobald S."/>
            <person name="Frisvad J.C."/>
            <person name="Larsen T.O."/>
            <person name="Kjaerboelling I."/>
            <person name="Rothschild-Mancinelli K."/>
            <person name="Lyhne E.K."/>
            <person name="Kogle M.E."/>
            <person name="Barry K."/>
            <person name="Clum A."/>
            <person name="Na H."/>
            <person name="Ledsgaard L."/>
            <person name="Lin J."/>
            <person name="Lipzen A."/>
            <person name="Kuo A."/>
            <person name="Riley R."/>
            <person name="Mondo S."/>
            <person name="LaButti K."/>
            <person name="Haridas S."/>
            <person name="Pangalinan J."/>
            <person name="Salamov A.A."/>
            <person name="Simmons B.A."/>
            <person name="Magnuson J.K."/>
            <person name="Chen J."/>
            <person name="Drula E."/>
            <person name="Henrissat B."/>
            <person name="Wiebenga A."/>
            <person name="Lubbers R.J."/>
            <person name="Gomes A.C."/>
            <person name="Macurrencykelacurrency M.R."/>
            <person name="Stajich J."/>
            <person name="Grigoriev I.V."/>
            <person name="Mortensen U.H."/>
            <person name="De vries R.P."/>
            <person name="Baker S.E."/>
            <person name="Andersen M.R."/>
        </authorList>
    </citation>
    <scope>NUCLEOTIDE SEQUENCE [LARGE SCALE GENOMIC DNA]</scope>
    <source>
        <strain evidence="6 7">CBS 756.74</strain>
    </source>
</reference>
<feature type="region of interest" description="Disordered" evidence="4">
    <location>
        <begin position="28"/>
        <end position="51"/>
    </location>
</feature>
<dbReference type="EMBL" id="JBFXLR010000009">
    <property type="protein sequence ID" value="KAL2855638.1"/>
    <property type="molecule type" value="Genomic_DNA"/>
</dbReference>
<proteinExistence type="predicted"/>
<evidence type="ECO:0000256" key="4">
    <source>
        <dbReference type="SAM" id="MobiDB-lite"/>
    </source>
</evidence>
<dbReference type="SUPFAM" id="SSF51126">
    <property type="entry name" value="Pectin lyase-like"/>
    <property type="match status" value="1"/>
</dbReference>
<gene>
    <name evidence="6" type="ORF">BJX68DRAFT_263994</name>
</gene>